<keyword evidence="4" id="KW-0547">Nucleotide-binding</keyword>
<dbReference type="InterPro" id="IPR038005">
    <property type="entry name" value="RX-like_CC"/>
</dbReference>
<reference evidence="10" key="1">
    <citation type="submission" date="2018-01" db="EMBL/GenBank/DDBJ databases">
        <authorList>
            <person name="Mao J.F."/>
        </authorList>
    </citation>
    <scope>NUCLEOTIDE SEQUENCE</scope>
    <source>
        <strain evidence="10">Huo1</strain>
        <tissue evidence="10">Leaf</tissue>
    </source>
</reference>
<dbReference type="Pfam" id="PF23559">
    <property type="entry name" value="WHD_DRP"/>
    <property type="match status" value="1"/>
</dbReference>
<keyword evidence="3" id="KW-0677">Repeat</keyword>
<evidence type="ECO:0000259" key="8">
    <source>
        <dbReference type="Pfam" id="PF18052"/>
    </source>
</evidence>
<name>A0A8X9A3A1_SALSN</name>
<accession>A0A8X9A3A1</accession>
<evidence type="ECO:0000256" key="6">
    <source>
        <dbReference type="ARBA" id="ARBA00022840"/>
    </source>
</evidence>
<feature type="domain" description="NB-ARC" evidence="7">
    <location>
        <begin position="176"/>
        <end position="337"/>
    </location>
</feature>
<proteinExistence type="inferred from homology"/>
<dbReference type="Gene3D" id="3.80.10.10">
    <property type="entry name" value="Ribonuclease Inhibitor"/>
    <property type="match status" value="1"/>
</dbReference>
<dbReference type="Gene3D" id="1.10.10.10">
    <property type="entry name" value="Winged helix-like DNA-binding domain superfamily/Winged helix DNA-binding domain"/>
    <property type="match status" value="1"/>
</dbReference>
<keyword evidence="11" id="KW-1185">Reference proteome</keyword>
<dbReference type="InterPro" id="IPR002182">
    <property type="entry name" value="NB-ARC"/>
</dbReference>
<keyword evidence="2" id="KW-0433">Leucine-rich repeat</keyword>
<dbReference type="InterPro" id="IPR058922">
    <property type="entry name" value="WHD_DRP"/>
</dbReference>
<dbReference type="GO" id="GO:0005524">
    <property type="term" value="F:ATP binding"/>
    <property type="evidence" value="ECO:0007669"/>
    <property type="project" value="UniProtKB-KW"/>
</dbReference>
<dbReference type="OrthoDB" id="6161812at2759"/>
<evidence type="ECO:0000256" key="2">
    <source>
        <dbReference type="ARBA" id="ARBA00022614"/>
    </source>
</evidence>
<dbReference type="Pfam" id="PF18052">
    <property type="entry name" value="Rx_N"/>
    <property type="match status" value="1"/>
</dbReference>
<comment type="similarity">
    <text evidence="1">Belongs to the disease resistance NB-LRR family.</text>
</comment>
<dbReference type="InterPro" id="IPR042197">
    <property type="entry name" value="Apaf_helical"/>
</dbReference>
<dbReference type="CDD" id="cd14798">
    <property type="entry name" value="RX-CC_like"/>
    <property type="match status" value="1"/>
</dbReference>
<evidence type="ECO:0000259" key="9">
    <source>
        <dbReference type="Pfam" id="PF23559"/>
    </source>
</evidence>
<dbReference type="InterPro" id="IPR044974">
    <property type="entry name" value="Disease_R_plants"/>
</dbReference>
<evidence type="ECO:0000256" key="4">
    <source>
        <dbReference type="ARBA" id="ARBA00022741"/>
    </source>
</evidence>
<dbReference type="Pfam" id="PF00931">
    <property type="entry name" value="NB-ARC"/>
    <property type="match status" value="1"/>
</dbReference>
<evidence type="ECO:0000313" key="10">
    <source>
        <dbReference type="EMBL" id="KAG6425279.1"/>
    </source>
</evidence>
<organism evidence="10">
    <name type="scientific">Salvia splendens</name>
    <name type="common">Scarlet sage</name>
    <dbReference type="NCBI Taxonomy" id="180675"/>
    <lineage>
        <taxon>Eukaryota</taxon>
        <taxon>Viridiplantae</taxon>
        <taxon>Streptophyta</taxon>
        <taxon>Embryophyta</taxon>
        <taxon>Tracheophyta</taxon>
        <taxon>Spermatophyta</taxon>
        <taxon>Magnoliopsida</taxon>
        <taxon>eudicotyledons</taxon>
        <taxon>Gunneridae</taxon>
        <taxon>Pentapetalae</taxon>
        <taxon>asterids</taxon>
        <taxon>lamiids</taxon>
        <taxon>Lamiales</taxon>
        <taxon>Lamiaceae</taxon>
        <taxon>Nepetoideae</taxon>
        <taxon>Mentheae</taxon>
        <taxon>Salviinae</taxon>
        <taxon>Salvia</taxon>
        <taxon>Salvia subgen. Calosphace</taxon>
        <taxon>core Calosphace</taxon>
    </lineage>
</organism>
<evidence type="ECO:0008006" key="12">
    <source>
        <dbReference type="Google" id="ProtNLM"/>
    </source>
</evidence>
<keyword evidence="5" id="KW-0611">Plant defense</keyword>
<evidence type="ECO:0000256" key="5">
    <source>
        <dbReference type="ARBA" id="ARBA00022821"/>
    </source>
</evidence>
<protein>
    <recommendedName>
        <fullName evidence="12">Disease resistance protein RPM1</fullName>
    </recommendedName>
</protein>
<dbReference type="Gene3D" id="1.10.8.430">
    <property type="entry name" value="Helical domain of apoptotic protease-activating factors"/>
    <property type="match status" value="1"/>
</dbReference>
<dbReference type="SUPFAM" id="SSF52540">
    <property type="entry name" value="P-loop containing nucleoside triphosphate hydrolases"/>
    <property type="match status" value="1"/>
</dbReference>
<dbReference type="InterPro" id="IPR027417">
    <property type="entry name" value="P-loop_NTPase"/>
</dbReference>
<dbReference type="FunFam" id="1.10.10.10:FF:000322">
    <property type="entry name" value="Probable disease resistance protein At1g63360"/>
    <property type="match status" value="1"/>
</dbReference>
<evidence type="ECO:0000256" key="1">
    <source>
        <dbReference type="ARBA" id="ARBA00008894"/>
    </source>
</evidence>
<dbReference type="PRINTS" id="PR00364">
    <property type="entry name" value="DISEASERSIST"/>
</dbReference>
<dbReference type="PANTHER" id="PTHR23155">
    <property type="entry name" value="DISEASE RESISTANCE PROTEIN RP"/>
    <property type="match status" value="1"/>
</dbReference>
<dbReference type="AlphaFoldDB" id="A0A8X9A3A1"/>
<dbReference type="InterPro" id="IPR032675">
    <property type="entry name" value="LRR_dom_sf"/>
</dbReference>
<dbReference type="GO" id="GO:0098542">
    <property type="term" value="P:defense response to other organism"/>
    <property type="evidence" value="ECO:0007669"/>
    <property type="project" value="TreeGrafter"/>
</dbReference>
<evidence type="ECO:0000256" key="3">
    <source>
        <dbReference type="ARBA" id="ARBA00022737"/>
    </source>
</evidence>
<comment type="caution">
    <text evidence="10">The sequence shown here is derived from an EMBL/GenBank/DDBJ whole genome shotgun (WGS) entry which is preliminary data.</text>
</comment>
<dbReference type="InterPro" id="IPR036388">
    <property type="entry name" value="WH-like_DNA-bd_sf"/>
</dbReference>
<dbReference type="Gene3D" id="3.40.50.300">
    <property type="entry name" value="P-loop containing nucleotide triphosphate hydrolases"/>
    <property type="match status" value="1"/>
</dbReference>
<dbReference type="InterPro" id="IPR041118">
    <property type="entry name" value="Rx_N"/>
</dbReference>
<gene>
    <name evidence="10" type="ORF">SASPL_115707</name>
</gene>
<dbReference type="SUPFAM" id="SSF52058">
    <property type="entry name" value="L domain-like"/>
    <property type="match status" value="1"/>
</dbReference>
<keyword evidence="6" id="KW-0067">ATP-binding</keyword>
<evidence type="ECO:0000259" key="7">
    <source>
        <dbReference type="Pfam" id="PF00931"/>
    </source>
</evidence>
<dbReference type="Gene3D" id="1.20.5.4130">
    <property type="match status" value="1"/>
</dbReference>
<evidence type="ECO:0000313" key="11">
    <source>
        <dbReference type="Proteomes" id="UP000298416"/>
    </source>
</evidence>
<sequence length="884" mass="100496">MASGESILVFFLQILNEELRNYRGLKNGEQLELDLLGNELGRLQAFLQDSVAVRNKSQLFGETVKQIREVAYEVEDTIEMCSTKKKAAAKTKNLFTRFRTSFSISIAKQIKTLREAKVKPILDLIDKDFSNVDGSIPSTSEPFTEIDSDQSIMPITVLQDQSDMLDKVVDFEDEATIIKYLMEPKDKLDVISIHGMAGLGKTTLGRKIFQEKTVRQKFPLRIWIAVTQKFDSRVAFLKIVEALIPEGMHSPTDQELATAVRLGLANRKFLLVMDDVWTMKDWEVIKKILPEENKGSRVLVISRIWNIATQVNIRREPHVMRNLGEGTSLELLKLRVFGDLESYPPQLEVIGVNIAKKCGGLPLTIVLIAGILQYEYTKTRAIIGVKENWSTVYENINKILEKDQDKLISNVLEMSYNTLSGDMRLCFLYTGLFPENYEIPASTLIQLWIAEGFIRPRQGSFEEAAEKILEDLINKSLLIVTKKNLDQVKTCRVHDIIREFCKAKAMEENLFRVMKASNEGKHEPPLSELHTFRRICLHSDPSKFLSEKPNGPLIRSFICFLEKPSDLDPMHISTIPFDVLRVMNCKSVRFEEFPKVTGLILLKHITLSIDKLDVLPKQMSQLLNLRTLIVITNSLSITVKANIWKMEQLTRFKTKAAIILDEKKWNGKACENLHTLSRLSPKSCKLALTKRAPNLKTLGIQGKVANLFNTFSLQDFHFLKKLKLVNELKASPLALTRPDCFPRTLMSLTLSNTKLTWKGHMSALATISSLKVLKLKENAFSGYFWNVDYDFPELQFLLIEKADVANWAASATHFPKLRWLVIKSCERLQQIPEGLATNLEKLEIENIRKSVVDSAKAIESIKSLAVQNQPSISRVPFNLTIGTI</sequence>
<dbReference type="Proteomes" id="UP000298416">
    <property type="component" value="Unassembled WGS sequence"/>
</dbReference>
<dbReference type="PANTHER" id="PTHR23155:SF1193">
    <property type="entry name" value="DISEASE RESISTANCE PROTEIN RPP13-RELATED"/>
    <property type="match status" value="1"/>
</dbReference>
<reference evidence="10" key="2">
    <citation type="submission" date="2020-08" db="EMBL/GenBank/DDBJ databases">
        <title>Plant Genome Project.</title>
        <authorList>
            <person name="Zhang R.-G."/>
        </authorList>
    </citation>
    <scope>NUCLEOTIDE SEQUENCE</scope>
    <source>
        <strain evidence="10">Huo1</strain>
        <tissue evidence="10">Leaf</tissue>
    </source>
</reference>
<feature type="domain" description="Disease resistance protein winged helix" evidence="9">
    <location>
        <begin position="432"/>
        <end position="500"/>
    </location>
</feature>
<dbReference type="GO" id="GO:0043531">
    <property type="term" value="F:ADP binding"/>
    <property type="evidence" value="ECO:0007669"/>
    <property type="project" value="InterPro"/>
</dbReference>
<feature type="domain" description="Disease resistance N-terminal" evidence="8">
    <location>
        <begin position="9"/>
        <end position="91"/>
    </location>
</feature>
<dbReference type="EMBL" id="PNBA02000005">
    <property type="protein sequence ID" value="KAG6425279.1"/>
    <property type="molecule type" value="Genomic_DNA"/>
</dbReference>